<sequence length="216" mass="24661">MDTSSPLITSDRDRIAVDLRSDCNSSPVFIPGDDLTTPASTSKTKKALEKLIDLKNECSHHRVISASKKDEIETIIKNGELLHRENRSKIKQNEANVVSIVKSYFEKLNQENDEKFSDFKAPYIETIKKIDGLITKMDNIFDKYCSLTDKLNRFSSDGKDDVADEVLSYNSFKPPKLPEVKNSQFDIEHIPHNSDLENFLKRNTSTFGRLSQMKKN</sequence>
<dbReference type="Proteomes" id="UP000015101">
    <property type="component" value="Unassembled WGS sequence"/>
</dbReference>
<evidence type="ECO:0000313" key="1">
    <source>
        <dbReference type="EMBL" id="ESN99815.1"/>
    </source>
</evidence>
<reference evidence="3" key="1">
    <citation type="submission" date="2012-12" db="EMBL/GenBank/DDBJ databases">
        <authorList>
            <person name="Hellsten U."/>
            <person name="Grimwood J."/>
            <person name="Chapman J.A."/>
            <person name="Shapiro H."/>
            <person name="Aerts A."/>
            <person name="Otillar R.P."/>
            <person name="Terry A.Y."/>
            <person name="Boore J.L."/>
            <person name="Simakov O."/>
            <person name="Marletaz F."/>
            <person name="Cho S.-J."/>
            <person name="Edsinger-Gonzales E."/>
            <person name="Havlak P."/>
            <person name="Kuo D.-H."/>
            <person name="Larsson T."/>
            <person name="Lv J."/>
            <person name="Arendt D."/>
            <person name="Savage R."/>
            <person name="Osoegawa K."/>
            <person name="de Jong P."/>
            <person name="Lindberg D.R."/>
            <person name="Seaver E.C."/>
            <person name="Weisblat D.A."/>
            <person name="Putnam N.H."/>
            <person name="Grigoriev I.V."/>
            <person name="Rokhsar D.S."/>
        </authorList>
    </citation>
    <scope>NUCLEOTIDE SEQUENCE</scope>
</reference>
<dbReference type="GeneID" id="20205891"/>
<accession>T1FAP2</accession>
<dbReference type="InParanoid" id="T1FAP2"/>
<evidence type="ECO:0000313" key="2">
    <source>
        <dbReference type="EnsemblMetazoa" id="HelroP176583"/>
    </source>
</evidence>
<organism evidence="2 3">
    <name type="scientific">Helobdella robusta</name>
    <name type="common">Californian leech</name>
    <dbReference type="NCBI Taxonomy" id="6412"/>
    <lineage>
        <taxon>Eukaryota</taxon>
        <taxon>Metazoa</taxon>
        <taxon>Spiralia</taxon>
        <taxon>Lophotrochozoa</taxon>
        <taxon>Annelida</taxon>
        <taxon>Clitellata</taxon>
        <taxon>Hirudinea</taxon>
        <taxon>Rhynchobdellida</taxon>
        <taxon>Glossiphoniidae</taxon>
        <taxon>Helobdella</taxon>
    </lineage>
</organism>
<dbReference type="HOGENOM" id="CLU_1278875_0_0_1"/>
<gene>
    <name evidence="2" type="primary">20205891</name>
    <name evidence="1" type="ORF">HELRODRAFT_176583</name>
</gene>
<dbReference type="KEGG" id="hro:HELRODRAFT_176583"/>
<dbReference type="EnsemblMetazoa" id="HelroT176583">
    <property type="protein sequence ID" value="HelroP176583"/>
    <property type="gene ID" value="HelroG176583"/>
</dbReference>
<dbReference type="EMBL" id="KB097070">
    <property type="protein sequence ID" value="ESN99815.1"/>
    <property type="molecule type" value="Genomic_DNA"/>
</dbReference>
<evidence type="ECO:0000313" key="3">
    <source>
        <dbReference type="Proteomes" id="UP000015101"/>
    </source>
</evidence>
<name>T1FAP2_HELRO</name>
<proteinExistence type="predicted"/>
<protein>
    <submittedName>
        <fullName evidence="1 2">Uncharacterized protein</fullName>
    </submittedName>
</protein>
<keyword evidence="3" id="KW-1185">Reference proteome</keyword>
<reference evidence="1 3" key="2">
    <citation type="journal article" date="2013" name="Nature">
        <title>Insights into bilaterian evolution from three spiralian genomes.</title>
        <authorList>
            <person name="Simakov O."/>
            <person name="Marletaz F."/>
            <person name="Cho S.J."/>
            <person name="Edsinger-Gonzales E."/>
            <person name="Havlak P."/>
            <person name="Hellsten U."/>
            <person name="Kuo D.H."/>
            <person name="Larsson T."/>
            <person name="Lv J."/>
            <person name="Arendt D."/>
            <person name="Savage R."/>
            <person name="Osoegawa K."/>
            <person name="de Jong P."/>
            <person name="Grimwood J."/>
            <person name="Chapman J.A."/>
            <person name="Shapiro H."/>
            <person name="Aerts A."/>
            <person name="Otillar R.P."/>
            <person name="Terry A.Y."/>
            <person name="Boore J.L."/>
            <person name="Grigoriev I.V."/>
            <person name="Lindberg D.R."/>
            <person name="Seaver E.C."/>
            <person name="Weisblat D.A."/>
            <person name="Putnam N.H."/>
            <person name="Rokhsar D.S."/>
        </authorList>
    </citation>
    <scope>NUCLEOTIDE SEQUENCE</scope>
</reference>
<dbReference type="RefSeq" id="XP_009022166.1">
    <property type="nucleotide sequence ID" value="XM_009023918.1"/>
</dbReference>
<reference evidence="2" key="3">
    <citation type="submission" date="2015-06" db="UniProtKB">
        <authorList>
            <consortium name="EnsemblMetazoa"/>
        </authorList>
    </citation>
    <scope>IDENTIFICATION</scope>
</reference>
<dbReference type="AlphaFoldDB" id="T1FAP2"/>
<dbReference type="EMBL" id="AMQM01005746">
    <property type="status" value="NOT_ANNOTATED_CDS"/>
    <property type="molecule type" value="Genomic_DNA"/>
</dbReference>
<dbReference type="CTD" id="20205891"/>